<dbReference type="GO" id="GO:0000166">
    <property type="term" value="F:nucleotide binding"/>
    <property type="evidence" value="ECO:0007669"/>
    <property type="project" value="InterPro"/>
</dbReference>
<dbReference type="PANTHER" id="PTHR43818:SF1">
    <property type="entry name" value="GLYCOSYL HYDROLASE FAMILY 109 PROTEIN"/>
    <property type="match status" value="1"/>
</dbReference>
<proteinExistence type="predicted"/>
<dbReference type="InterPro" id="IPR049303">
    <property type="entry name" value="Glyco_hydro_109_C"/>
</dbReference>
<dbReference type="EMBL" id="RPHB01000009">
    <property type="protein sequence ID" value="MBW3469681.1"/>
    <property type="molecule type" value="Genomic_DNA"/>
</dbReference>
<dbReference type="RefSeq" id="WP_219292949.1">
    <property type="nucleotide sequence ID" value="NZ_RPHB01000009.1"/>
</dbReference>
<comment type="cofactor">
    <cofactor evidence="1">
        <name>NAD(+)</name>
        <dbReference type="ChEBI" id="CHEBI:57540"/>
    </cofactor>
</comment>
<dbReference type="PANTHER" id="PTHR43818">
    <property type="entry name" value="BCDNA.GH03377"/>
    <property type="match status" value="1"/>
</dbReference>
<reference evidence="6 7" key="1">
    <citation type="journal article" date="2020" name="Syst. Appl. Microbiol.">
        <title>Arthrospiribacter ruber gen. nov., sp. nov., a novel bacterium isolated from Arthrospira cultures.</title>
        <authorList>
            <person name="Waleron M."/>
            <person name="Misztak A."/>
            <person name="Waleron M.M."/>
            <person name="Furmaniak M."/>
            <person name="Mrozik A."/>
            <person name="Waleron K."/>
        </authorList>
    </citation>
    <scope>NUCLEOTIDE SEQUENCE [LARGE SCALE GENOMIC DNA]</scope>
    <source>
        <strain evidence="6 7">DPMB0001</strain>
    </source>
</reference>
<gene>
    <name evidence="6" type="ORF">EGN73_17945</name>
</gene>
<feature type="domain" description="Gfo/Idh/MocA-like oxidoreductase N-terminal" evidence="4">
    <location>
        <begin position="58"/>
        <end position="183"/>
    </location>
</feature>
<dbReference type="InterPro" id="IPR050463">
    <property type="entry name" value="Gfo/Idh/MocA_oxidrdct_glycsds"/>
</dbReference>
<dbReference type="Proteomes" id="UP000727490">
    <property type="component" value="Unassembled WGS sequence"/>
</dbReference>
<keyword evidence="3" id="KW-0520">NAD</keyword>
<evidence type="ECO:0000259" key="4">
    <source>
        <dbReference type="Pfam" id="PF01408"/>
    </source>
</evidence>
<evidence type="ECO:0000256" key="1">
    <source>
        <dbReference type="ARBA" id="ARBA00001911"/>
    </source>
</evidence>
<dbReference type="Pfam" id="PF21252">
    <property type="entry name" value="Glyco_hydro_109_C"/>
    <property type="match status" value="1"/>
</dbReference>
<evidence type="ECO:0000313" key="6">
    <source>
        <dbReference type="EMBL" id="MBW3469681.1"/>
    </source>
</evidence>
<evidence type="ECO:0000256" key="3">
    <source>
        <dbReference type="ARBA" id="ARBA00023027"/>
    </source>
</evidence>
<keyword evidence="7" id="KW-1185">Reference proteome</keyword>
<keyword evidence="2" id="KW-0378">Hydrolase</keyword>
<evidence type="ECO:0000259" key="5">
    <source>
        <dbReference type="Pfam" id="PF21252"/>
    </source>
</evidence>
<dbReference type="AlphaFoldDB" id="A0A951J1G3"/>
<protein>
    <submittedName>
        <fullName evidence="6">Gfo/Idh/MocA family oxidoreductase</fullName>
    </submittedName>
</protein>
<dbReference type="Pfam" id="PF01408">
    <property type="entry name" value="GFO_IDH_MocA"/>
    <property type="match status" value="1"/>
</dbReference>
<feature type="domain" description="Glycosyl hydrolase 109 C-terminal" evidence="5">
    <location>
        <begin position="194"/>
        <end position="359"/>
    </location>
</feature>
<accession>A0A951J1G3</accession>
<dbReference type="PROSITE" id="PS51318">
    <property type="entry name" value="TAT"/>
    <property type="match status" value="1"/>
</dbReference>
<evidence type="ECO:0000256" key="2">
    <source>
        <dbReference type="ARBA" id="ARBA00022801"/>
    </source>
</evidence>
<comment type="caution">
    <text evidence="6">The sequence shown here is derived from an EMBL/GenBank/DDBJ whole genome shotgun (WGS) entry which is preliminary data.</text>
</comment>
<evidence type="ECO:0000313" key="7">
    <source>
        <dbReference type="Proteomes" id="UP000727490"/>
    </source>
</evidence>
<organism evidence="6 7">
    <name type="scientific">Arthrospiribacter ruber</name>
    <dbReference type="NCBI Taxonomy" id="2487934"/>
    <lineage>
        <taxon>Bacteria</taxon>
        <taxon>Pseudomonadati</taxon>
        <taxon>Bacteroidota</taxon>
        <taxon>Cytophagia</taxon>
        <taxon>Cytophagales</taxon>
        <taxon>Cyclobacteriaceae</taxon>
        <taxon>Arthrospiribacter</taxon>
    </lineage>
</organism>
<sequence length="469" mass="52890">MSNNRRDFIKLAGLGLVGSAIPQFSKAESPAQLLNLSQKRHEQLFNMCGFAAPKLETVRVGVIGLGQRGPGAVDRLSKIEGVEIKALCDLIPERVDKIKEKLKGTKHNPESYSGSVYAWKKMVDRNDLDLIYIVTPWDWHTPMAVYAMENGKHAAVEVPAAKTLEECWQLVETSERTKKHCMMLENCCYDFFELMTLSMARDGFFGEIIHTEGAYIHDLLWLNFMKESDGGYQDMWRLKENYRDGNLYATHGLGPVCQILDINRGDQMDYLTSLSSADFHMAEKARELAEEDNFFGSFAEKLYGGNMNTTIIKTKKGRSMMIQHDVTSPRPYSRLHAISGTKAFAQKYPVQKISKEHSWLKEDEVKAIEEKYTPEIVLKVGELAKQIGGHGGMDFMMDWRLIDCLRNGLPLDQDVYDAALWSAISPLSEWSVAHRSNSIDVPDFTGGSWKKNKPVEITLKGGGSTMVIV</sequence>
<dbReference type="InterPro" id="IPR006311">
    <property type="entry name" value="TAT_signal"/>
</dbReference>
<dbReference type="InterPro" id="IPR000683">
    <property type="entry name" value="Gfo/Idh/MocA-like_OxRdtase_N"/>
</dbReference>
<dbReference type="GO" id="GO:0016787">
    <property type="term" value="F:hydrolase activity"/>
    <property type="evidence" value="ECO:0007669"/>
    <property type="project" value="UniProtKB-KW"/>
</dbReference>
<name>A0A951J1G3_9BACT</name>